<protein>
    <submittedName>
        <fullName evidence="3">Uncharacterized protein</fullName>
    </submittedName>
</protein>
<feature type="compositionally biased region" description="Basic and acidic residues" evidence="2">
    <location>
        <begin position="508"/>
        <end position="523"/>
    </location>
</feature>
<dbReference type="PANTHER" id="PTHR23159:SF31">
    <property type="entry name" value="CENTROSOME-ASSOCIATED PROTEIN CEP250 ISOFORM X1"/>
    <property type="match status" value="1"/>
</dbReference>
<proteinExistence type="predicted"/>
<feature type="compositionally biased region" description="Acidic residues" evidence="2">
    <location>
        <begin position="435"/>
        <end position="444"/>
    </location>
</feature>
<reference evidence="4" key="1">
    <citation type="journal article" date="2018" name="Nat. Microbiol.">
        <title>Leveraging single-cell genomics to expand the fungal tree of life.</title>
        <authorList>
            <person name="Ahrendt S.R."/>
            <person name="Quandt C.A."/>
            <person name="Ciobanu D."/>
            <person name="Clum A."/>
            <person name="Salamov A."/>
            <person name="Andreopoulos B."/>
            <person name="Cheng J.F."/>
            <person name="Woyke T."/>
            <person name="Pelin A."/>
            <person name="Henrissat B."/>
            <person name="Reynolds N.K."/>
            <person name="Benny G.L."/>
            <person name="Smith M.E."/>
            <person name="James T.Y."/>
            <person name="Grigoriev I.V."/>
        </authorList>
    </citation>
    <scope>NUCLEOTIDE SEQUENCE [LARGE SCALE GENOMIC DNA]</scope>
    <source>
        <strain evidence="4">RSA 1356</strain>
    </source>
</reference>
<evidence type="ECO:0000256" key="2">
    <source>
        <dbReference type="SAM" id="MobiDB-lite"/>
    </source>
</evidence>
<name>A0A4P9XQH4_9FUNG</name>
<feature type="region of interest" description="Disordered" evidence="2">
    <location>
        <begin position="556"/>
        <end position="601"/>
    </location>
</feature>
<gene>
    <name evidence="3" type="ORF">THASP1DRAFT_29918</name>
</gene>
<sequence length="629" mass="70881">MREERGAGDEADARWQRHYDIIHREAEQLQHDLTEARSELEALAMELAKKEEELEDCRADVELGQQALSVVDGVEQENRFLRDQVAELTLALRERGGAADGRLEDQDRLQDELEDMRELLARERQVAHGQVREFEQARHALLDETRNELDLLTRERDELAYKLAESEQQLEAMKEEQTSSTSRRDHLETLHKDALERMELAQRELEQRSAASEKVLRRELHEAHQCNDELLEIFSNMDRTMQQKDNELQMANERIQTLEKLTQISPDTISKDEQLKELQTRLKMREDRMIRERTRAREKMAELIDERSALEQRISAMQERNDRIQGNTRAYYEEIRAVRVALANSPSGPSGLSRTLEDVLQKLKNKQHEVDEMCDHIKTLEEQHLSEIMSLRKRLRKRDEWVTEAMAQLEKVNERKNIISAVLQQQDGNGVADGHDEDSGDDECGALQHFGGAANGAGFGSAPQRPALSHRRAMSYAAPHGTAQDARQKASLQRPKHRRGTSAAGVVHVDEMAPHEVDSHPEPQGDADGPADRAGPVSPAPTSRIAQLAGVSLSLGKPRPASFSATSATKTVPTLVRPRSGSHASSSKSSSGRKSNAVQMLLGAPKTLGTYVSRFGLKKHRSSDAAQLT</sequence>
<organism evidence="3 4">
    <name type="scientific">Thamnocephalis sphaerospora</name>
    <dbReference type="NCBI Taxonomy" id="78915"/>
    <lineage>
        <taxon>Eukaryota</taxon>
        <taxon>Fungi</taxon>
        <taxon>Fungi incertae sedis</taxon>
        <taxon>Zoopagomycota</taxon>
        <taxon>Zoopagomycotina</taxon>
        <taxon>Zoopagomycetes</taxon>
        <taxon>Zoopagales</taxon>
        <taxon>Sigmoideomycetaceae</taxon>
        <taxon>Thamnocephalis</taxon>
    </lineage>
</organism>
<keyword evidence="4" id="KW-1185">Reference proteome</keyword>
<evidence type="ECO:0000313" key="3">
    <source>
        <dbReference type="EMBL" id="RKP08285.1"/>
    </source>
</evidence>
<dbReference type="AlphaFoldDB" id="A0A4P9XQH4"/>
<dbReference type="Proteomes" id="UP000271241">
    <property type="component" value="Unassembled WGS sequence"/>
</dbReference>
<feature type="coiled-coil region" evidence="1">
    <location>
        <begin position="286"/>
        <end position="327"/>
    </location>
</feature>
<feature type="coiled-coil region" evidence="1">
    <location>
        <begin position="19"/>
        <end position="261"/>
    </location>
</feature>
<accession>A0A4P9XQH4</accession>
<dbReference type="PANTHER" id="PTHR23159">
    <property type="entry name" value="CENTROSOMAL PROTEIN 2"/>
    <property type="match status" value="1"/>
</dbReference>
<feature type="region of interest" description="Disordered" evidence="2">
    <location>
        <begin position="427"/>
        <end position="542"/>
    </location>
</feature>
<dbReference type="STRING" id="78915.A0A4P9XQH4"/>
<dbReference type="OrthoDB" id="10255000at2759"/>
<evidence type="ECO:0000256" key="1">
    <source>
        <dbReference type="SAM" id="Coils"/>
    </source>
</evidence>
<keyword evidence="1" id="KW-0175">Coiled coil</keyword>
<evidence type="ECO:0000313" key="4">
    <source>
        <dbReference type="Proteomes" id="UP000271241"/>
    </source>
</evidence>
<dbReference type="EMBL" id="KZ992618">
    <property type="protein sequence ID" value="RKP08285.1"/>
    <property type="molecule type" value="Genomic_DNA"/>
</dbReference>
<feature type="compositionally biased region" description="Polar residues" evidence="2">
    <location>
        <begin position="563"/>
        <end position="572"/>
    </location>
</feature>
<feature type="compositionally biased region" description="Low complexity" evidence="2">
    <location>
        <begin position="579"/>
        <end position="595"/>
    </location>
</feature>